<dbReference type="OrthoDB" id="278430at2759"/>
<reference evidence="2" key="1">
    <citation type="submission" date="2021-06" db="EMBL/GenBank/DDBJ databases">
        <authorList>
            <person name="Kallberg Y."/>
            <person name="Tangrot J."/>
            <person name="Rosling A."/>
        </authorList>
    </citation>
    <scope>NUCLEOTIDE SEQUENCE</scope>
    <source>
        <strain evidence="2">IA702</strain>
    </source>
</reference>
<keyword evidence="3" id="KW-1185">Reference proteome</keyword>
<gene>
    <name evidence="2" type="ORF">POCULU_LOCUS8083</name>
</gene>
<evidence type="ECO:0000313" key="3">
    <source>
        <dbReference type="Proteomes" id="UP000789572"/>
    </source>
</evidence>
<proteinExistence type="predicted"/>
<dbReference type="Proteomes" id="UP000789572">
    <property type="component" value="Unassembled WGS sequence"/>
</dbReference>
<protein>
    <submittedName>
        <fullName evidence="2">11047_t:CDS:1</fullName>
    </submittedName>
</protein>
<accession>A0A9N9CVV3</accession>
<sequence length="312" mass="33386">YSLSTISWSTSTTPSATTPTSVSSPHISFHPSNSDYSMQQSLPTYQLYQPIMPIPQMSSRRNGVNTQIFPGGMGEFVNMTSRMVHQQGLYLTQGMAQSGVIDIDKRPPKSTELFDPNGNGRSISNTGSVSLSTTTSQSPVVSPGNLANVLDGSMMRSLSLTSSSVGPQGRKEFGQMHNRSVSASPGSVGKKKEQSGLLFDYSAQAPYEGVKPSDANKPPQPGHILELYDFAESDSLEDVNFSNATMKRIPPAGSTSKRPTILVIFKTSREASEVLQSRHGERFKIKMWAPLPKSSVGSGINTSAGGTSGNGE</sequence>
<dbReference type="AlphaFoldDB" id="A0A9N9CVV3"/>
<feature type="region of interest" description="Disordered" evidence="1">
    <location>
        <begin position="113"/>
        <end position="143"/>
    </location>
</feature>
<dbReference type="EMBL" id="CAJVPJ010002136">
    <property type="protein sequence ID" value="CAG8613843.1"/>
    <property type="molecule type" value="Genomic_DNA"/>
</dbReference>
<feature type="non-terminal residue" evidence="2">
    <location>
        <position position="1"/>
    </location>
</feature>
<feature type="region of interest" description="Disordered" evidence="1">
    <location>
        <begin position="293"/>
        <end position="312"/>
    </location>
</feature>
<evidence type="ECO:0000256" key="1">
    <source>
        <dbReference type="SAM" id="MobiDB-lite"/>
    </source>
</evidence>
<feature type="region of interest" description="Disordered" evidence="1">
    <location>
        <begin position="159"/>
        <end position="192"/>
    </location>
</feature>
<feature type="compositionally biased region" description="Polar residues" evidence="1">
    <location>
        <begin position="295"/>
        <end position="305"/>
    </location>
</feature>
<organism evidence="2 3">
    <name type="scientific">Paraglomus occultum</name>
    <dbReference type="NCBI Taxonomy" id="144539"/>
    <lineage>
        <taxon>Eukaryota</taxon>
        <taxon>Fungi</taxon>
        <taxon>Fungi incertae sedis</taxon>
        <taxon>Mucoromycota</taxon>
        <taxon>Glomeromycotina</taxon>
        <taxon>Glomeromycetes</taxon>
        <taxon>Paraglomerales</taxon>
        <taxon>Paraglomeraceae</taxon>
        <taxon>Paraglomus</taxon>
    </lineage>
</organism>
<comment type="caution">
    <text evidence="2">The sequence shown here is derived from an EMBL/GenBank/DDBJ whole genome shotgun (WGS) entry which is preliminary data.</text>
</comment>
<evidence type="ECO:0000313" key="2">
    <source>
        <dbReference type="EMBL" id="CAG8613843.1"/>
    </source>
</evidence>
<feature type="compositionally biased region" description="Low complexity" evidence="1">
    <location>
        <begin position="124"/>
        <end position="142"/>
    </location>
</feature>
<feature type="region of interest" description="Disordered" evidence="1">
    <location>
        <begin position="1"/>
        <end position="23"/>
    </location>
</feature>
<name>A0A9N9CVV3_9GLOM</name>